<dbReference type="PANTHER" id="PTHR30036">
    <property type="entry name" value="D-XYLOSE-BINDING PERIPLASMIC PROTEIN"/>
    <property type="match status" value="1"/>
</dbReference>
<proteinExistence type="predicted"/>
<dbReference type="Gene3D" id="3.40.50.2300">
    <property type="match status" value="2"/>
</dbReference>
<dbReference type="PROSITE" id="PS51257">
    <property type="entry name" value="PROKAR_LIPOPROTEIN"/>
    <property type="match status" value="1"/>
</dbReference>
<name>A0A841Q5J1_9BACI</name>
<sequence length="360" mass="39827">MRRLFFQISIVMLFVLITAACEKDEDKSNEPPSKNATYKPVEDLTDDEQIKIGFAMDTLLEERWLKDRELFKKAVEELGAEVEILAANGNDALQIWQAETLISKEIDLLVIVPHNAEATASIVEKAHSAGIKVVSYDRLVKNSDVDTYISYDNEQVGILQAKAITSLVPRGKYVYIGGAETDNNAQLLKKGVFKVLRPMIDKGEITVVFDQWTKDWLPTNAYENMKMALEANDYQIDAVIAANDATAGAVIQALEEHGLAGEIPVAGQDADLAAAQRIVQGTQTMTVYKPIKALAEKAAEIAVKLAKEEEVQEDRKVNNGKVEVPSILLSPIAVEESNLDETIIADGFHKREDVYNLTDH</sequence>
<evidence type="ECO:0000313" key="5">
    <source>
        <dbReference type="Proteomes" id="UP000581688"/>
    </source>
</evidence>
<dbReference type="AlphaFoldDB" id="A0A841Q5J1"/>
<organism evidence="4 5">
    <name type="scientific">Salirhabdus euzebyi</name>
    <dbReference type="NCBI Taxonomy" id="394506"/>
    <lineage>
        <taxon>Bacteria</taxon>
        <taxon>Bacillati</taxon>
        <taxon>Bacillota</taxon>
        <taxon>Bacilli</taxon>
        <taxon>Bacillales</taxon>
        <taxon>Bacillaceae</taxon>
        <taxon>Salirhabdus</taxon>
    </lineage>
</organism>
<protein>
    <submittedName>
        <fullName evidence="4">D-xylose transport system substrate-binding protein</fullName>
    </submittedName>
</protein>
<dbReference type="CDD" id="cd19991">
    <property type="entry name" value="PBP1_ABC_xylose_binding"/>
    <property type="match status" value="1"/>
</dbReference>
<keyword evidence="5" id="KW-1185">Reference proteome</keyword>
<evidence type="ECO:0000313" key="4">
    <source>
        <dbReference type="EMBL" id="MBB6453658.1"/>
    </source>
</evidence>
<dbReference type="GO" id="GO:0015753">
    <property type="term" value="P:D-xylose transmembrane transport"/>
    <property type="evidence" value="ECO:0007669"/>
    <property type="project" value="InterPro"/>
</dbReference>
<reference evidence="4 5" key="1">
    <citation type="submission" date="2020-08" db="EMBL/GenBank/DDBJ databases">
        <title>Genomic Encyclopedia of Type Strains, Phase IV (KMG-IV): sequencing the most valuable type-strain genomes for metagenomic binning, comparative biology and taxonomic classification.</title>
        <authorList>
            <person name="Goeker M."/>
        </authorList>
    </citation>
    <scope>NUCLEOTIDE SEQUENCE [LARGE SCALE GENOMIC DNA]</scope>
    <source>
        <strain evidence="4 5">DSM 19612</strain>
    </source>
</reference>
<comment type="caution">
    <text evidence="4">The sequence shown here is derived from an EMBL/GenBank/DDBJ whole genome shotgun (WGS) entry which is preliminary data.</text>
</comment>
<dbReference type="InterPro" id="IPR025997">
    <property type="entry name" value="SBP_2_dom"/>
</dbReference>
<evidence type="ECO:0000256" key="1">
    <source>
        <dbReference type="ARBA" id="ARBA00004196"/>
    </source>
</evidence>
<dbReference type="GO" id="GO:0048029">
    <property type="term" value="F:monosaccharide binding"/>
    <property type="evidence" value="ECO:0007669"/>
    <property type="project" value="InterPro"/>
</dbReference>
<dbReference type="InterPro" id="IPR050555">
    <property type="entry name" value="Bact_Solute-Bind_Prot2"/>
</dbReference>
<dbReference type="GO" id="GO:0030288">
    <property type="term" value="C:outer membrane-bounded periplasmic space"/>
    <property type="evidence" value="ECO:0007669"/>
    <property type="project" value="TreeGrafter"/>
</dbReference>
<dbReference type="InterPro" id="IPR028082">
    <property type="entry name" value="Peripla_BP_I"/>
</dbReference>
<dbReference type="InterPro" id="IPR013456">
    <property type="entry name" value="XylF"/>
</dbReference>
<evidence type="ECO:0000259" key="3">
    <source>
        <dbReference type="Pfam" id="PF13407"/>
    </source>
</evidence>
<comment type="subcellular location">
    <subcellularLocation>
        <location evidence="1">Cell envelope</location>
    </subcellularLocation>
</comment>
<dbReference type="RefSeq" id="WP_174495994.1">
    <property type="nucleotide sequence ID" value="NZ_CADDWK010000005.1"/>
</dbReference>
<gene>
    <name evidence="4" type="ORF">HNQ94_002107</name>
</gene>
<keyword evidence="2" id="KW-0732">Signal</keyword>
<dbReference type="EMBL" id="JACHGH010000005">
    <property type="protein sequence ID" value="MBB6453658.1"/>
    <property type="molecule type" value="Genomic_DNA"/>
</dbReference>
<dbReference type="PANTHER" id="PTHR30036:SF1">
    <property type="entry name" value="D-XYLOSE-BINDING PERIPLASMIC PROTEIN"/>
    <property type="match status" value="1"/>
</dbReference>
<feature type="domain" description="Periplasmic binding protein" evidence="3">
    <location>
        <begin position="52"/>
        <end position="309"/>
    </location>
</feature>
<dbReference type="Pfam" id="PF13407">
    <property type="entry name" value="Peripla_BP_4"/>
    <property type="match status" value="1"/>
</dbReference>
<dbReference type="NCBIfam" id="TIGR02634">
    <property type="entry name" value="xylF"/>
    <property type="match status" value="1"/>
</dbReference>
<dbReference type="SUPFAM" id="SSF53822">
    <property type="entry name" value="Periplasmic binding protein-like I"/>
    <property type="match status" value="1"/>
</dbReference>
<accession>A0A841Q5J1</accession>
<dbReference type="Proteomes" id="UP000581688">
    <property type="component" value="Unassembled WGS sequence"/>
</dbReference>
<evidence type="ECO:0000256" key="2">
    <source>
        <dbReference type="ARBA" id="ARBA00022729"/>
    </source>
</evidence>